<evidence type="ECO:0000313" key="2">
    <source>
        <dbReference type="EMBL" id="MFD1432922.1"/>
    </source>
</evidence>
<name>A0ABW4CPP5_9LACO</name>
<dbReference type="Proteomes" id="UP001597192">
    <property type="component" value="Unassembled WGS sequence"/>
</dbReference>
<proteinExistence type="predicted"/>
<reference evidence="3" key="1">
    <citation type="journal article" date="2019" name="Int. J. Syst. Evol. Microbiol.">
        <title>The Global Catalogue of Microorganisms (GCM) 10K type strain sequencing project: providing services to taxonomists for standard genome sequencing and annotation.</title>
        <authorList>
            <consortium name="The Broad Institute Genomics Platform"/>
            <consortium name="The Broad Institute Genome Sequencing Center for Infectious Disease"/>
            <person name="Wu L."/>
            <person name="Ma J."/>
        </authorList>
    </citation>
    <scope>NUCLEOTIDE SEQUENCE [LARGE SCALE GENOMIC DNA]</scope>
    <source>
        <strain evidence="3">CCM 8947</strain>
    </source>
</reference>
<dbReference type="EMBL" id="JBHTOG010000048">
    <property type="protein sequence ID" value="MFD1432922.1"/>
    <property type="molecule type" value="Genomic_DNA"/>
</dbReference>
<dbReference type="InterPro" id="IPR020215">
    <property type="entry name" value="EbsA-like"/>
</dbReference>
<keyword evidence="1" id="KW-0472">Membrane</keyword>
<keyword evidence="1" id="KW-0812">Transmembrane</keyword>
<keyword evidence="3" id="KW-1185">Reference proteome</keyword>
<feature type="transmembrane region" description="Helical" evidence="1">
    <location>
        <begin position="12"/>
        <end position="34"/>
    </location>
</feature>
<evidence type="ECO:0000256" key="1">
    <source>
        <dbReference type="SAM" id="Phobius"/>
    </source>
</evidence>
<sequence length="139" mass="15159">MAETRRRFFVQPGWVDFIIFWGLITAGLCLSVILQMELVGYGWPSPVFIGLLVLVIALALVQILRTRLVIEPGRVVIDHLLPSSRTIIAPTDATLTVRGHQLTLVAKSCGTVRLVYLKDPAPLAAALEAVGVTVKMEKG</sequence>
<feature type="transmembrane region" description="Helical" evidence="1">
    <location>
        <begin position="46"/>
        <end position="64"/>
    </location>
</feature>
<evidence type="ECO:0000313" key="3">
    <source>
        <dbReference type="Proteomes" id="UP001597192"/>
    </source>
</evidence>
<dbReference type="RefSeq" id="WP_125696475.1">
    <property type="nucleotide sequence ID" value="NZ_JBHTOG010000048.1"/>
</dbReference>
<gene>
    <name evidence="2" type="ORF">ACFQ47_09615</name>
</gene>
<dbReference type="Pfam" id="PF17255">
    <property type="entry name" value="EbsA"/>
    <property type="match status" value="1"/>
</dbReference>
<keyword evidence="1" id="KW-1133">Transmembrane helix</keyword>
<comment type="caution">
    <text evidence="2">The sequence shown here is derived from an EMBL/GenBank/DDBJ whole genome shotgun (WGS) entry which is preliminary data.</text>
</comment>
<protein>
    <submittedName>
        <fullName evidence="2">EbsA family protein</fullName>
    </submittedName>
</protein>
<accession>A0ABW4CPP5</accession>
<organism evidence="2 3">
    <name type="scientific">Lacticaseibacillus yichunensis</name>
    <dbReference type="NCBI Taxonomy" id="2486015"/>
    <lineage>
        <taxon>Bacteria</taxon>
        <taxon>Bacillati</taxon>
        <taxon>Bacillota</taxon>
        <taxon>Bacilli</taxon>
        <taxon>Lactobacillales</taxon>
        <taxon>Lactobacillaceae</taxon>
        <taxon>Lacticaseibacillus</taxon>
    </lineage>
</organism>